<accession>O59457</accession>
<dbReference type="AlphaFoldDB" id="O59457"/>
<keyword evidence="1" id="KW-1133">Transmembrane helix</keyword>
<dbReference type="EnsemblBacteria" id="BAA30912">
    <property type="protein sequence ID" value="BAA30912"/>
    <property type="gene ID" value="BAA30912"/>
</dbReference>
<feature type="transmembrane region" description="Helical" evidence="1">
    <location>
        <begin position="78"/>
        <end position="101"/>
    </location>
</feature>
<keyword evidence="1" id="KW-0812">Transmembrane</keyword>
<evidence type="ECO:0000313" key="3">
    <source>
        <dbReference type="Proteomes" id="UP000000752"/>
    </source>
</evidence>
<reference evidence="2 3" key="1">
    <citation type="journal article" date="1998" name="DNA Res.">
        <title>Complete sequence and gene organization of the genome of a hyper-thermophilic archaebacterium, Pyrococcus horikoshii OT3.</title>
        <authorList>
            <person name="Kawarabayasi Y."/>
            <person name="Sawada M."/>
            <person name="Horikawa H."/>
            <person name="Haikawa Y."/>
            <person name="Hino Y."/>
            <person name="Yamamoto S."/>
            <person name="Sekine M."/>
            <person name="Baba S."/>
            <person name="Kosugi H."/>
            <person name="Hosoyama A."/>
            <person name="Nagai Y."/>
            <person name="Sakai M."/>
            <person name="Ogura K."/>
            <person name="Otuka R."/>
            <person name="Nakazawa H."/>
            <person name="Takamiya M."/>
            <person name="Ohfuku Y."/>
            <person name="Funahashi T."/>
            <person name="Tanaka T."/>
            <person name="Kudoh Y."/>
            <person name="Yamazaki J."/>
            <person name="Kushida N."/>
            <person name="Oguchi A."/>
            <person name="Aoki K."/>
            <person name="Nakamura Y."/>
            <person name="Robb T.F."/>
            <person name="Horikoshi K."/>
            <person name="Masuchi Y."/>
            <person name="Shizuya H."/>
            <person name="Kikuchi H."/>
        </authorList>
    </citation>
    <scope>NUCLEOTIDE SEQUENCE [LARGE SCALE GENOMIC DNA]</scope>
    <source>
        <strain evidence="3">ATCC 700860 / DSM 12428 / JCM 9974 / NBRC 100139 / OT-3</strain>
    </source>
</reference>
<keyword evidence="1" id="KW-0472">Membrane</keyword>
<dbReference type="Proteomes" id="UP000000752">
    <property type="component" value="Chromosome"/>
</dbReference>
<sequence length="139" mass="14988">MPKNGISFSLAYLIVIIFPSAPLAPNPPGTIIPSTPSSNLVPCSSMSSASIHLILTLTSLLTLACFKASFMLRYESVSLTYFPTMAISTVSFKALYLATIFSHSLRSGSLSSNFNLFIRYFPNPSLSRSRGTSYVSSTS</sequence>
<organism evidence="2 3">
    <name type="scientific">Pyrococcus horikoshii (strain ATCC 700860 / DSM 12428 / JCM 9974 / NBRC 100139 / OT-3)</name>
    <dbReference type="NCBI Taxonomy" id="70601"/>
    <lineage>
        <taxon>Archaea</taxon>
        <taxon>Methanobacteriati</taxon>
        <taxon>Methanobacteriota</taxon>
        <taxon>Thermococci</taxon>
        <taxon>Thermococcales</taxon>
        <taxon>Thermococcaceae</taxon>
        <taxon>Pyrococcus</taxon>
    </lineage>
</organism>
<gene>
    <name evidence="2" type="ordered locus">PH1793</name>
</gene>
<dbReference type="PIR" id="A71190">
    <property type="entry name" value="A71190"/>
</dbReference>
<evidence type="ECO:0000313" key="2">
    <source>
        <dbReference type="EMBL" id="BAA30912.1"/>
    </source>
</evidence>
<feature type="transmembrane region" description="Helical" evidence="1">
    <location>
        <begin position="47"/>
        <end position="66"/>
    </location>
</feature>
<proteinExistence type="predicted"/>
<protein>
    <submittedName>
        <fullName evidence="2">Uncharacterized protein</fullName>
    </submittedName>
</protein>
<dbReference type="EMBL" id="BA000001">
    <property type="protein sequence ID" value="BAA30912.1"/>
    <property type="molecule type" value="Genomic_DNA"/>
</dbReference>
<name>O59457_PYRHO</name>
<evidence type="ECO:0000256" key="1">
    <source>
        <dbReference type="SAM" id="Phobius"/>
    </source>
</evidence>
<dbReference type="KEGG" id="pho:PH1793"/>
<keyword evidence="3" id="KW-1185">Reference proteome</keyword>